<evidence type="ECO:0000313" key="3">
    <source>
        <dbReference type="EMBL" id="QRZ14705.1"/>
    </source>
</evidence>
<protein>
    <submittedName>
        <fullName evidence="3">Uncharacterized protein</fullName>
    </submittedName>
</protein>
<evidence type="ECO:0000256" key="2">
    <source>
        <dbReference type="SAM" id="SignalP"/>
    </source>
</evidence>
<evidence type="ECO:0000313" key="4">
    <source>
        <dbReference type="Proteomes" id="UP000663629"/>
    </source>
</evidence>
<dbReference type="EMBL" id="CP070371">
    <property type="protein sequence ID" value="QRZ14705.1"/>
    <property type="molecule type" value="Genomic_DNA"/>
</dbReference>
<reference evidence="3 4" key="1">
    <citation type="submission" date="2021-02" db="EMBL/GenBank/DDBJ databases">
        <title>Paracoccus methylovroum sp.nov., a new methanol and methylamine utilizing methylotrophic denitrifer.</title>
        <authorList>
            <person name="Timsy T."/>
            <person name="Behrendt U."/>
            <person name="Ulrich A."/>
            <person name="Spanner T."/>
            <person name="Foesel B.U."/>
            <person name="Horn M.A."/>
            <person name="Kolb S."/>
        </authorList>
    </citation>
    <scope>NUCLEOTIDE SEQUENCE [LARGE SCALE GENOMIC DNA]</scope>
    <source>
        <strain evidence="3 4">H4-D09</strain>
    </source>
</reference>
<dbReference type="Proteomes" id="UP000663629">
    <property type="component" value="Chromosome 2"/>
</dbReference>
<feature type="transmembrane region" description="Helical" evidence="1">
    <location>
        <begin position="36"/>
        <end position="54"/>
    </location>
</feature>
<keyword evidence="1" id="KW-0812">Transmembrane</keyword>
<gene>
    <name evidence="3" type="ORF">JWJ88_17220</name>
</gene>
<keyword evidence="1" id="KW-0472">Membrane</keyword>
<evidence type="ECO:0000256" key="1">
    <source>
        <dbReference type="SAM" id="Phobius"/>
    </source>
</evidence>
<sequence>MIRSFLAIAGAALAIGAALAFTSVEDPFYGSDTESVWIAFLLFLVGTAISLWAARPALHGCSKLLAAWTDMKRAEIQARHGSLTAQGRERDNP</sequence>
<feature type="signal peptide" evidence="2">
    <location>
        <begin position="1"/>
        <end position="20"/>
    </location>
</feature>
<keyword evidence="1" id="KW-1133">Transmembrane helix</keyword>
<proteinExistence type="predicted"/>
<dbReference type="RefSeq" id="WP_205295677.1">
    <property type="nucleotide sequence ID" value="NZ_CP070371.1"/>
</dbReference>
<keyword evidence="2" id="KW-0732">Signal</keyword>
<keyword evidence="4" id="KW-1185">Reference proteome</keyword>
<feature type="chain" id="PRO_5046641094" evidence="2">
    <location>
        <begin position="21"/>
        <end position="93"/>
    </location>
</feature>
<name>A0ABX7JL61_9RHOB</name>
<accession>A0ABX7JL61</accession>
<organism evidence="3 4">
    <name type="scientific">Paracoccus methylovorus</name>
    <dbReference type="NCBI Taxonomy" id="2812658"/>
    <lineage>
        <taxon>Bacteria</taxon>
        <taxon>Pseudomonadati</taxon>
        <taxon>Pseudomonadota</taxon>
        <taxon>Alphaproteobacteria</taxon>
        <taxon>Rhodobacterales</taxon>
        <taxon>Paracoccaceae</taxon>
        <taxon>Paracoccus</taxon>
    </lineage>
</organism>